<evidence type="ECO:0000256" key="7">
    <source>
        <dbReference type="SAM" id="Phobius"/>
    </source>
</evidence>
<accession>A0A1S7FR44</accession>
<comment type="subcellular location">
    <subcellularLocation>
        <location evidence="1">Cell membrane</location>
        <topology evidence="1">Multi-pass membrane protein</topology>
    </subcellularLocation>
</comment>
<proteinExistence type="inferred from homology"/>
<protein>
    <recommendedName>
        <fullName evidence="8">Polysaccharide chain length determinant N-terminal domain-containing protein</fullName>
    </recommendedName>
</protein>
<feature type="transmembrane region" description="Helical" evidence="7">
    <location>
        <begin position="174"/>
        <end position="196"/>
    </location>
</feature>
<sequence>MEKTLDIKHIGQFFKKYWYIVVAACIAGMIAMALYTSYFITPTYQVSTDVLVNQQKEEQVTASDVQSNQQFVNTYSVILTSNRILDQVKDNLDLPQSVKQLKQQIAVENENSSQVITIKVTDEDPDDAALIANEMTTIFKKDIKNIMDQQNVTVLSEAKAEDNKVPINPDKKSALALGAFGGLVLGILVTFLLQLLNTTIKSEKDIEALTDVPIMGSIQKERKKKVKHRAKRTFKTTD</sequence>
<keyword evidence="3" id="KW-1003">Cell membrane</keyword>
<evidence type="ECO:0000313" key="9">
    <source>
        <dbReference type="EMBL" id="AQY49926.1"/>
    </source>
</evidence>
<dbReference type="InterPro" id="IPR050445">
    <property type="entry name" value="Bact_polysacc_biosynth/exp"/>
</dbReference>
<dbReference type="PANTHER" id="PTHR32309:SF13">
    <property type="entry name" value="FERRIC ENTEROBACTIN TRANSPORT PROTEIN FEPE"/>
    <property type="match status" value="1"/>
</dbReference>
<dbReference type="Pfam" id="PF02706">
    <property type="entry name" value="Wzz"/>
    <property type="match status" value="1"/>
</dbReference>
<dbReference type="RefSeq" id="WP_051492875.1">
    <property type="nucleotide sequence ID" value="NZ_CP011102.1"/>
</dbReference>
<organism evidence="9 10">
    <name type="scientific">Listeria weihenstephanensis</name>
    <dbReference type="NCBI Taxonomy" id="1006155"/>
    <lineage>
        <taxon>Bacteria</taxon>
        <taxon>Bacillati</taxon>
        <taxon>Bacillota</taxon>
        <taxon>Bacilli</taxon>
        <taxon>Bacillales</taxon>
        <taxon>Listeriaceae</taxon>
        <taxon>Listeria</taxon>
    </lineage>
</organism>
<dbReference type="AlphaFoldDB" id="A0A1S7FR44"/>
<evidence type="ECO:0000256" key="6">
    <source>
        <dbReference type="ARBA" id="ARBA00023136"/>
    </source>
</evidence>
<feature type="domain" description="Polysaccharide chain length determinant N-terminal" evidence="8">
    <location>
        <begin position="4"/>
        <end position="92"/>
    </location>
</feature>
<evidence type="ECO:0000259" key="8">
    <source>
        <dbReference type="Pfam" id="PF02706"/>
    </source>
</evidence>
<evidence type="ECO:0000256" key="3">
    <source>
        <dbReference type="ARBA" id="ARBA00022475"/>
    </source>
</evidence>
<keyword evidence="6 7" id="KW-0472">Membrane</keyword>
<dbReference type="EMBL" id="CP011102">
    <property type="protein sequence ID" value="AQY49926.1"/>
    <property type="molecule type" value="Genomic_DNA"/>
</dbReference>
<dbReference type="KEGG" id="lwi:UE46_01915"/>
<dbReference type="Proteomes" id="UP000223060">
    <property type="component" value="Chromosome"/>
</dbReference>
<dbReference type="PANTHER" id="PTHR32309">
    <property type="entry name" value="TYROSINE-PROTEIN KINASE"/>
    <property type="match status" value="1"/>
</dbReference>
<dbReference type="GO" id="GO:0005886">
    <property type="term" value="C:plasma membrane"/>
    <property type="evidence" value="ECO:0007669"/>
    <property type="project" value="UniProtKB-SubCell"/>
</dbReference>
<evidence type="ECO:0000256" key="5">
    <source>
        <dbReference type="ARBA" id="ARBA00022989"/>
    </source>
</evidence>
<keyword evidence="10" id="KW-1185">Reference proteome</keyword>
<evidence type="ECO:0000256" key="2">
    <source>
        <dbReference type="ARBA" id="ARBA00006683"/>
    </source>
</evidence>
<reference evidence="10" key="1">
    <citation type="submission" date="2015-03" db="EMBL/GenBank/DDBJ databases">
        <authorList>
            <person name="Ferrari E."/>
            <person name="Walter M.C."/>
            <person name="Huptas C."/>
            <person name="Scherer S."/>
            <person name="Mueller-Herbst S."/>
        </authorList>
    </citation>
    <scope>NUCLEOTIDE SEQUENCE [LARGE SCALE GENOMIC DNA]</scope>
    <source>
        <strain evidence="10">LWP01</strain>
    </source>
</reference>
<evidence type="ECO:0000256" key="4">
    <source>
        <dbReference type="ARBA" id="ARBA00022692"/>
    </source>
</evidence>
<evidence type="ECO:0000313" key="10">
    <source>
        <dbReference type="Proteomes" id="UP000223060"/>
    </source>
</evidence>
<comment type="similarity">
    <text evidence="2">Belongs to the CpsC/CapA family.</text>
</comment>
<dbReference type="InterPro" id="IPR003856">
    <property type="entry name" value="LPS_length_determ_N"/>
</dbReference>
<keyword evidence="5 7" id="KW-1133">Transmembrane helix</keyword>
<dbReference type="GO" id="GO:0004713">
    <property type="term" value="F:protein tyrosine kinase activity"/>
    <property type="evidence" value="ECO:0007669"/>
    <property type="project" value="TreeGrafter"/>
</dbReference>
<name>A0A1S7FR44_9LIST</name>
<gene>
    <name evidence="9" type="ORF">UE46_01915</name>
</gene>
<evidence type="ECO:0000256" key="1">
    <source>
        <dbReference type="ARBA" id="ARBA00004651"/>
    </source>
</evidence>
<feature type="transmembrane region" description="Helical" evidence="7">
    <location>
        <begin position="17"/>
        <end position="40"/>
    </location>
</feature>
<keyword evidence="4 7" id="KW-0812">Transmembrane</keyword>